<evidence type="ECO:0000256" key="4">
    <source>
        <dbReference type="ARBA" id="ARBA00023163"/>
    </source>
</evidence>
<dbReference type="InterPro" id="IPR015300">
    <property type="entry name" value="DNA-bd_pseudobarrel_sf"/>
</dbReference>
<keyword evidence="4" id="KW-0804">Transcription</keyword>
<keyword evidence="3" id="KW-0238">DNA-binding</keyword>
<dbReference type="SMART" id="SM01019">
    <property type="entry name" value="B3"/>
    <property type="match status" value="1"/>
</dbReference>
<keyword evidence="2" id="KW-0805">Transcription regulation</keyword>
<dbReference type="InterPro" id="IPR044837">
    <property type="entry name" value="REM16-like"/>
</dbReference>
<evidence type="ECO:0000256" key="1">
    <source>
        <dbReference type="ARBA" id="ARBA00004123"/>
    </source>
</evidence>
<evidence type="ECO:0000256" key="2">
    <source>
        <dbReference type="ARBA" id="ARBA00023015"/>
    </source>
</evidence>
<protein>
    <recommendedName>
        <fullName evidence="7">TF-B3 domain-containing protein</fullName>
    </recommendedName>
</protein>
<dbReference type="CDD" id="cd10017">
    <property type="entry name" value="B3_DNA"/>
    <property type="match status" value="1"/>
</dbReference>
<dbReference type="SUPFAM" id="SSF101936">
    <property type="entry name" value="DNA-binding pseudobarrel domain"/>
    <property type="match status" value="1"/>
</dbReference>
<accession>A0AAD4XGQ0</accession>
<organism evidence="8 9">
    <name type="scientific">Papaver atlanticum</name>
    <dbReference type="NCBI Taxonomy" id="357466"/>
    <lineage>
        <taxon>Eukaryota</taxon>
        <taxon>Viridiplantae</taxon>
        <taxon>Streptophyta</taxon>
        <taxon>Embryophyta</taxon>
        <taxon>Tracheophyta</taxon>
        <taxon>Spermatophyta</taxon>
        <taxon>Magnoliopsida</taxon>
        <taxon>Ranunculales</taxon>
        <taxon>Papaveraceae</taxon>
        <taxon>Papaveroideae</taxon>
        <taxon>Papaver</taxon>
    </lineage>
</organism>
<proteinExistence type="predicted"/>
<name>A0AAD4XGQ0_9MAGN</name>
<dbReference type="Proteomes" id="UP001202328">
    <property type="component" value="Unassembled WGS sequence"/>
</dbReference>
<dbReference type="InterPro" id="IPR003340">
    <property type="entry name" value="B3_DNA-bd"/>
</dbReference>
<dbReference type="AlphaFoldDB" id="A0AAD4XGQ0"/>
<dbReference type="GO" id="GO:0003677">
    <property type="term" value="F:DNA binding"/>
    <property type="evidence" value="ECO:0007669"/>
    <property type="project" value="UniProtKB-KW"/>
</dbReference>
<evidence type="ECO:0000256" key="5">
    <source>
        <dbReference type="ARBA" id="ARBA00023242"/>
    </source>
</evidence>
<evidence type="ECO:0000313" key="9">
    <source>
        <dbReference type="Proteomes" id="UP001202328"/>
    </source>
</evidence>
<keyword evidence="5" id="KW-0539">Nucleus</keyword>
<dbReference type="PROSITE" id="PS50863">
    <property type="entry name" value="B3"/>
    <property type="match status" value="1"/>
</dbReference>
<comment type="subcellular location">
    <subcellularLocation>
        <location evidence="1">Nucleus</location>
    </subcellularLocation>
</comment>
<feature type="coiled-coil region" evidence="6">
    <location>
        <begin position="388"/>
        <end position="429"/>
    </location>
</feature>
<gene>
    <name evidence="8" type="ORF">MKW98_020981</name>
</gene>
<evidence type="ECO:0000313" key="8">
    <source>
        <dbReference type="EMBL" id="KAI3912519.1"/>
    </source>
</evidence>
<keyword evidence="9" id="KW-1185">Reference proteome</keyword>
<keyword evidence="6" id="KW-0175">Coiled coil</keyword>
<dbReference type="GO" id="GO:0005634">
    <property type="term" value="C:nucleus"/>
    <property type="evidence" value="ECO:0007669"/>
    <property type="project" value="UniProtKB-SubCell"/>
</dbReference>
<evidence type="ECO:0000259" key="7">
    <source>
        <dbReference type="PROSITE" id="PS50863"/>
    </source>
</evidence>
<feature type="domain" description="TF-B3" evidence="7">
    <location>
        <begin position="75"/>
        <end position="166"/>
    </location>
</feature>
<comment type="caution">
    <text evidence="8">The sequence shown here is derived from an EMBL/GenBank/DDBJ whole genome shotgun (WGS) entry which is preliminary data.</text>
</comment>
<dbReference type="EMBL" id="JAJJMB010009728">
    <property type="protein sequence ID" value="KAI3912519.1"/>
    <property type="molecule type" value="Genomic_DNA"/>
</dbReference>
<dbReference type="PANTHER" id="PTHR31391:SF101">
    <property type="entry name" value="B3 DOMAIN-CONTAINING PROTEIN OS01G0234100"/>
    <property type="match status" value="1"/>
</dbReference>
<evidence type="ECO:0000256" key="6">
    <source>
        <dbReference type="SAM" id="Coils"/>
    </source>
</evidence>
<reference evidence="8" key="1">
    <citation type="submission" date="2022-04" db="EMBL/GenBank/DDBJ databases">
        <title>A functionally conserved STORR gene fusion in Papaver species that diverged 16.8 million years ago.</title>
        <authorList>
            <person name="Catania T."/>
        </authorList>
    </citation>
    <scope>NUCLEOTIDE SEQUENCE</scope>
    <source>
        <strain evidence="8">S-188037</strain>
    </source>
</reference>
<evidence type="ECO:0000256" key="3">
    <source>
        <dbReference type="ARBA" id="ARBA00023125"/>
    </source>
</evidence>
<dbReference type="PANTHER" id="PTHR31391">
    <property type="entry name" value="B3 DOMAIN-CONTAINING PROTEIN OS11G0197600-RELATED"/>
    <property type="match status" value="1"/>
</dbReference>
<sequence>MPTHSLYQRKRIQNMKQKLEMKLKKQEIPSRVTKVVTNSFKKKSRLLPMVDKPKSAVLDKAEEIQAGLNPNYPSFIKQLLRSHVSGSFWLKLPKAFCTPNLPSKNILLTLLDEQGDEYTVKCLAPRFSLSAGWSGFSTAHKLVEGDALVFHLVEAYKFKVYVVRACGLEDADLPCDLPSSDIPPQGSLQDAAGATEMKKTKNSIGKYLTSHSGVPIPGEDQHTVLPSTCGTHAENHTESHPSVPFFKTKLEQHEEHTSVGAMETEFFGSLDSFTIVVDGMLIDTEISEDVRTKYYELCCSQKSCLHKHLIEGLNRRIIAEIISEIVKIVDAIRSNSKLSTPKDKFKAWEKSLKSCKHMGMNVDFLLSRVGILLQQASAFDYNGTVMEENRLEKEIAARQVKILELRNDWVRLERQLKNLKSNREKHESAFQSIVNSPW</sequence>
<dbReference type="Pfam" id="PF02362">
    <property type="entry name" value="B3"/>
    <property type="match status" value="1"/>
</dbReference>
<dbReference type="Gene3D" id="2.40.330.10">
    <property type="entry name" value="DNA-binding pseudobarrel domain"/>
    <property type="match status" value="1"/>
</dbReference>